<feature type="region of interest" description="Disordered" evidence="1">
    <location>
        <begin position="1"/>
        <end position="31"/>
    </location>
</feature>
<protein>
    <recommendedName>
        <fullName evidence="6">R3H domain-containing protein</fullName>
    </recommendedName>
</protein>
<evidence type="ECO:0000313" key="3">
    <source>
        <dbReference type="EMBL" id="TIC70539.1"/>
    </source>
</evidence>
<dbReference type="EMBL" id="SPRH01000039">
    <property type="protein sequence ID" value="TIB98294.1"/>
    <property type="molecule type" value="Genomic_DNA"/>
</dbReference>
<feature type="region of interest" description="Disordered" evidence="1">
    <location>
        <begin position="340"/>
        <end position="410"/>
    </location>
</feature>
<dbReference type="Proteomes" id="UP000309601">
    <property type="component" value="Unassembled WGS sequence"/>
</dbReference>
<evidence type="ECO:0000313" key="5">
    <source>
        <dbReference type="Proteomes" id="UP000309601"/>
    </source>
</evidence>
<accession>A0A4T0NM86</accession>
<sequence>MSEQTAQNDIRIKSQPLLSPSATISQQREQQQSYFPAILTNPKLGQLRGEFLSNTQRSKSEGYIGRRRRNIQERDSSLTARIGRDRDRDDDTPQQLDSYKSTFPSPLPPSLLPRNQPVPSTTVRGRSQRKSSSSAGDEGSFYISLKGIRKTLAPRGTGSARARFVVQTTESEIRSWILGSSSEVVINPDDNNHTLGRVIDATTTCNANGHQHDDDEECIELPSIIELSRSPSSLVWLIPEKFERFVVHCVARWWGVVSFSKTNNDGDRVTHLLKPRLPADKQVKHNHLDTPPVSEVDTASEIASETASDYQMSQSEAEDNAPANTSTAWAEITDDFERRLDVDKNTSDDDIRSNDRERMGRSRNMPERTSRAVRESDTEESDAERTSPNATRSTIPRKIVPKSASTHPWREPTVSFSEYLFEAV</sequence>
<feature type="compositionally biased region" description="Polar residues" evidence="1">
    <location>
        <begin position="301"/>
        <end position="315"/>
    </location>
</feature>
<comment type="caution">
    <text evidence="2">The sequence shown here is derived from an EMBL/GenBank/DDBJ whole genome shotgun (WGS) entry which is preliminary data.</text>
</comment>
<organism evidence="2 4">
    <name type="scientific">Wallemia mellicola</name>
    <dbReference type="NCBI Taxonomy" id="1708541"/>
    <lineage>
        <taxon>Eukaryota</taxon>
        <taxon>Fungi</taxon>
        <taxon>Dikarya</taxon>
        <taxon>Basidiomycota</taxon>
        <taxon>Wallemiomycotina</taxon>
        <taxon>Wallemiomycetes</taxon>
        <taxon>Wallemiales</taxon>
        <taxon>Wallemiaceae</taxon>
        <taxon>Wallemia</taxon>
    </lineage>
</organism>
<feature type="compositionally biased region" description="Polar residues" evidence="1">
    <location>
        <begin position="93"/>
        <end position="103"/>
    </location>
</feature>
<feature type="region of interest" description="Disordered" evidence="1">
    <location>
        <begin position="50"/>
        <end position="138"/>
    </location>
</feature>
<feature type="compositionally biased region" description="Basic and acidic residues" evidence="1">
    <location>
        <begin position="70"/>
        <end position="91"/>
    </location>
</feature>
<reference evidence="4 5" key="1">
    <citation type="submission" date="2019-03" db="EMBL/GenBank/DDBJ databases">
        <title>Sequencing 25 genomes of Wallemia mellicola.</title>
        <authorList>
            <person name="Gostincar C."/>
        </authorList>
    </citation>
    <scope>NUCLEOTIDE SEQUENCE [LARGE SCALE GENOMIC DNA]</scope>
    <source>
        <strain evidence="2 4">EXF-1262</strain>
        <strain evidence="3 5">EXF-1274</strain>
    </source>
</reference>
<name>A0A4T0NM86_9BASI</name>
<feature type="compositionally biased region" description="Basic and acidic residues" evidence="1">
    <location>
        <begin position="278"/>
        <end position="288"/>
    </location>
</feature>
<evidence type="ECO:0000313" key="4">
    <source>
        <dbReference type="Proteomes" id="UP000307169"/>
    </source>
</evidence>
<dbReference type="Proteomes" id="UP000307169">
    <property type="component" value="Unassembled WGS sequence"/>
</dbReference>
<evidence type="ECO:0000313" key="2">
    <source>
        <dbReference type="EMBL" id="TIB98294.1"/>
    </source>
</evidence>
<dbReference type="EMBL" id="SPRW01000003">
    <property type="protein sequence ID" value="TIC70539.1"/>
    <property type="molecule type" value="Genomic_DNA"/>
</dbReference>
<gene>
    <name evidence="3" type="ORF">E3Q02_00426</name>
    <name evidence="2" type="ORF">E3Q17_03045</name>
</gene>
<feature type="compositionally biased region" description="Polar residues" evidence="1">
    <location>
        <begin position="117"/>
        <end position="135"/>
    </location>
</feature>
<evidence type="ECO:0000256" key="1">
    <source>
        <dbReference type="SAM" id="MobiDB-lite"/>
    </source>
</evidence>
<feature type="region of interest" description="Disordered" evidence="1">
    <location>
        <begin position="278"/>
        <end position="326"/>
    </location>
</feature>
<feature type="compositionally biased region" description="Polar residues" evidence="1">
    <location>
        <begin position="16"/>
        <end position="31"/>
    </location>
</feature>
<evidence type="ECO:0008006" key="6">
    <source>
        <dbReference type="Google" id="ProtNLM"/>
    </source>
</evidence>
<dbReference type="AlphaFoldDB" id="A0A4T0NM86"/>
<feature type="compositionally biased region" description="Basic and acidic residues" evidence="1">
    <location>
        <begin position="340"/>
        <end position="376"/>
    </location>
</feature>
<proteinExistence type="predicted"/>